<gene>
    <name evidence="2" type="ORF">BC102111_01633</name>
</gene>
<protein>
    <recommendedName>
        <fullName evidence="1">N-acetyltransferase domain-containing protein</fullName>
    </recommendedName>
</protein>
<dbReference type="InterPro" id="IPR016181">
    <property type="entry name" value="Acyl_CoA_acyltransferase"/>
</dbReference>
<evidence type="ECO:0000259" key="1">
    <source>
        <dbReference type="PROSITE" id="PS51186"/>
    </source>
</evidence>
<name>A0A2H1IVS0_9MICO</name>
<dbReference type="RefSeq" id="WP_101624021.1">
    <property type="nucleotide sequence ID" value="NZ_FXZC01000003.1"/>
</dbReference>
<organism evidence="2 3">
    <name type="scientific">Brevibacterium casei CIP 102111</name>
    <dbReference type="NCBI Taxonomy" id="1255625"/>
    <lineage>
        <taxon>Bacteria</taxon>
        <taxon>Bacillati</taxon>
        <taxon>Actinomycetota</taxon>
        <taxon>Actinomycetes</taxon>
        <taxon>Micrococcales</taxon>
        <taxon>Brevibacteriaceae</taxon>
        <taxon>Brevibacterium</taxon>
    </lineage>
</organism>
<feature type="domain" description="N-acetyltransferase" evidence="1">
    <location>
        <begin position="16"/>
        <end position="174"/>
    </location>
</feature>
<dbReference type="SUPFAM" id="SSF159275">
    <property type="entry name" value="PA1994-like"/>
    <property type="match status" value="1"/>
</dbReference>
<dbReference type="GeneID" id="99775379"/>
<dbReference type="Pfam" id="PF06475">
    <property type="entry name" value="Glycolipid_bind"/>
    <property type="match status" value="1"/>
</dbReference>
<dbReference type="InterPro" id="IPR009467">
    <property type="entry name" value="Glycolipid-bd_prot_put"/>
</dbReference>
<dbReference type="Proteomes" id="UP000234333">
    <property type="component" value="Unassembled WGS sequence"/>
</dbReference>
<dbReference type="Gene3D" id="3.40.630.30">
    <property type="match status" value="1"/>
</dbReference>
<proteinExistence type="predicted"/>
<dbReference type="AlphaFoldDB" id="A0A2H1IVS0"/>
<evidence type="ECO:0000313" key="3">
    <source>
        <dbReference type="Proteomes" id="UP000234333"/>
    </source>
</evidence>
<dbReference type="InterPro" id="IPR051531">
    <property type="entry name" value="N-acetyltransferase"/>
</dbReference>
<accession>A0A2H1IVS0</accession>
<evidence type="ECO:0000313" key="2">
    <source>
        <dbReference type="EMBL" id="SMX79230.1"/>
    </source>
</evidence>
<dbReference type="PANTHER" id="PTHR43792">
    <property type="entry name" value="GNAT FAMILY, PUTATIVE (AFU_ORTHOLOGUE AFUA_3G00765)-RELATED-RELATED"/>
    <property type="match status" value="1"/>
</dbReference>
<dbReference type="PROSITE" id="PS51186">
    <property type="entry name" value="GNAT"/>
    <property type="match status" value="1"/>
</dbReference>
<reference evidence="2 3" key="1">
    <citation type="submission" date="2017-03" db="EMBL/GenBank/DDBJ databases">
        <authorList>
            <person name="Afonso C.L."/>
            <person name="Miller P.J."/>
            <person name="Scott M.A."/>
            <person name="Spackman E."/>
            <person name="Goraichik I."/>
            <person name="Dimitrov K.M."/>
            <person name="Suarez D.L."/>
            <person name="Swayne D.E."/>
        </authorList>
    </citation>
    <scope>NUCLEOTIDE SEQUENCE [LARGE SCALE GENOMIC DNA]</scope>
    <source>
        <strain evidence="2 3">CIP 102111</strain>
    </source>
</reference>
<dbReference type="Pfam" id="PF13302">
    <property type="entry name" value="Acetyltransf_3"/>
    <property type="match status" value="1"/>
</dbReference>
<dbReference type="InterPro" id="IPR000182">
    <property type="entry name" value="GNAT_dom"/>
</dbReference>
<dbReference type="PANTHER" id="PTHR43792:SF1">
    <property type="entry name" value="N-ACETYLTRANSFERASE DOMAIN-CONTAINING PROTEIN"/>
    <property type="match status" value="1"/>
</dbReference>
<dbReference type="SUPFAM" id="SSF55729">
    <property type="entry name" value="Acyl-CoA N-acyltransferases (Nat)"/>
    <property type="match status" value="1"/>
</dbReference>
<sequence>MAFHDSPPPEYVSDRLILRRFDDDDADFVLGLHAHPGIARFIPSAVMSGADDALAWIAEAETMSGHARGRWCVALHDGTPVGAVIAKPIPYSSGESGDEVEIGWRFHPDFGGRGFATEAGELLLSACLASGLARVIAVVDADNLASHAVCRRIGMTALGETTRYYDQSLLVFEAGVGNARSRQVSWVGVDDPARRDSADILLDDGLRAFGRQVTEDYAAAWTVDASAGWVTRTVDIAVQGTGWRRTLTLSRDPDTGWWASETHASGQPTTPLAEPGIVDAEALSGALDCDLGLCPLTNTMPIRRLDVQTDTADEHPLTMAWIDMPSLKVIAGPQIYAGIDAEHVRYTSGTRDFTAELTLDEDGVVIDYPQLAERTAADRSS</sequence>
<dbReference type="GO" id="GO:0016747">
    <property type="term" value="F:acyltransferase activity, transferring groups other than amino-acyl groups"/>
    <property type="evidence" value="ECO:0007669"/>
    <property type="project" value="InterPro"/>
</dbReference>
<dbReference type="EMBL" id="FXZC01000003">
    <property type="protein sequence ID" value="SMX79230.1"/>
    <property type="molecule type" value="Genomic_DNA"/>
</dbReference>